<protein>
    <submittedName>
        <fullName evidence="2">Uncharacterized protein</fullName>
    </submittedName>
</protein>
<feature type="region of interest" description="Disordered" evidence="1">
    <location>
        <begin position="114"/>
        <end position="145"/>
    </location>
</feature>
<proteinExistence type="predicted"/>
<accession>A0AAD9N112</accession>
<comment type="caution">
    <text evidence="2">The sequence shown here is derived from an EMBL/GenBank/DDBJ whole genome shotgun (WGS) entry which is preliminary data.</text>
</comment>
<reference evidence="2" key="1">
    <citation type="journal article" date="2023" name="Mol. Biol. Evol.">
        <title>Third-Generation Sequencing Reveals the Adaptive Role of the Epigenome in Three Deep-Sea Polychaetes.</title>
        <authorList>
            <person name="Perez M."/>
            <person name="Aroh O."/>
            <person name="Sun Y."/>
            <person name="Lan Y."/>
            <person name="Juniper S.K."/>
            <person name="Young C.R."/>
            <person name="Angers B."/>
            <person name="Qian P.Y."/>
        </authorList>
    </citation>
    <scope>NUCLEOTIDE SEQUENCE</scope>
    <source>
        <strain evidence="2">R07B-5</strain>
    </source>
</reference>
<name>A0AAD9N112_RIDPI</name>
<dbReference type="PANTHER" id="PTHR24024">
    <property type="entry name" value="PULMONARY SURFACTANT-ASSOCIATED PROTEIN A"/>
    <property type="match status" value="1"/>
</dbReference>
<evidence type="ECO:0000313" key="2">
    <source>
        <dbReference type="EMBL" id="KAK2153187.1"/>
    </source>
</evidence>
<evidence type="ECO:0000313" key="3">
    <source>
        <dbReference type="Proteomes" id="UP001209878"/>
    </source>
</evidence>
<dbReference type="EMBL" id="JAODUO010002341">
    <property type="protein sequence ID" value="KAK2153187.1"/>
    <property type="molecule type" value="Genomic_DNA"/>
</dbReference>
<dbReference type="Proteomes" id="UP001209878">
    <property type="component" value="Unassembled WGS sequence"/>
</dbReference>
<feature type="region of interest" description="Disordered" evidence="1">
    <location>
        <begin position="1"/>
        <end position="33"/>
    </location>
</feature>
<dbReference type="GO" id="GO:0005615">
    <property type="term" value="C:extracellular space"/>
    <property type="evidence" value="ECO:0007669"/>
    <property type="project" value="TreeGrafter"/>
</dbReference>
<sequence>MKKGRRKEEGGGKEAGRGVAAGSHYTHSGGGSNYLCLPRNPEWGKTTAGFQSGGSLYGAEYQTYDTNNPFPKVNGLSLIHNDVPCDQPSNETDDSGQTDLSGRLDERVFGVFDGATSHSDPDNLRLHGQRPGSHRRRSGQPKWRPFLQHRGGLWFTALS</sequence>
<gene>
    <name evidence="2" type="ORF">NP493_2341g00035</name>
</gene>
<dbReference type="PANTHER" id="PTHR24024:SF18">
    <property type="entry name" value="SHORT-CHAIN COLLAGEN C4-LIKE"/>
    <property type="match status" value="1"/>
</dbReference>
<dbReference type="AlphaFoldDB" id="A0AAD9N112"/>
<feature type="compositionally biased region" description="Basic and acidic residues" evidence="1">
    <location>
        <begin position="1"/>
        <end position="16"/>
    </location>
</feature>
<evidence type="ECO:0000256" key="1">
    <source>
        <dbReference type="SAM" id="MobiDB-lite"/>
    </source>
</evidence>
<organism evidence="2 3">
    <name type="scientific">Ridgeia piscesae</name>
    <name type="common">Tubeworm</name>
    <dbReference type="NCBI Taxonomy" id="27915"/>
    <lineage>
        <taxon>Eukaryota</taxon>
        <taxon>Metazoa</taxon>
        <taxon>Spiralia</taxon>
        <taxon>Lophotrochozoa</taxon>
        <taxon>Annelida</taxon>
        <taxon>Polychaeta</taxon>
        <taxon>Sedentaria</taxon>
        <taxon>Canalipalpata</taxon>
        <taxon>Sabellida</taxon>
        <taxon>Siboglinidae</taxon>
        <taxon>Ridgeia</taxon>
    </lineage>
</organism>
<dbReference type="InterPro" id="IPR051077">
    <property type="entry name" value="Ca-dependent_lectin"/>
</dbReference>
<keyword evidence="3" id="KW-1185">Reference proteome</keyword>